<comment type="cofactor">
    <cofactor evidence="1">
        <name>Zn(2+)</name>
        <dbReference type="ChEBI" id="CHEBI:29105"/>
    </cofactor>
</comment>
<dbReference type="InterPro" id="IPR032466">
    <property type="entry name" value="Metal_Hydrolase"/>
</dbReference>
<keyword evidence="6" id="KW-0479">Metal-binding</keyword>
<dbReference type="Gene3D" id="3.20.20.140">
    <property type="entry name" value="Metal-dependent hydrolases"/>
    <property type="match status" value="1"/>
</dbReference>
<dbReference type="PANTHER" id="PTHR11409:SF39">
    <property type="entry name" value="ADENOSINE DEAMINASE 2"/>
    <property type="match status" value="1"/>
</dbReference>
<evidence type="ECO:0000256" key="5">
    <source>
        <dbReference type="ARBA" id="ARBA00022525"/>
    </source>
</evidence>
<keyword evidence="5" id="KW-0964">Secreted</keyword>
<evidence type="ECO:0000256" key="7">
    <source>
        <dbReference type="ARBA" id="ARBA00022729"/>
    </source>
</evidence>
<keyword evidence="7" id="KW-0732">Signal</keyword>
<dbReference type="EC" id="3.5.4.4" evidence="4"/>
<accession>A0A2V1DAZ7</accession>
<dbReference type="InterPro" id="IPR001365">
    <property type="entry name" value="A_deaminase_dom"/>
</dbReference>
<dbReference type="GO" id="GO:0006154">
    <property type="term" value="P:adenosine catabolic process"/>
    <property type="evidence" value="ECO:0007669"/>
    <property type="project" value="TreeGrafter"/>
</dbReference>
<keyword evidence="12" id="KW-1185">Reference proteome</keyword>
<dbReference type="GO" id="GO:0046103">
    <property type="term" value="P:inosine biosynthetic process"/>
    <property type="evidence" value="ECO:0007669"/>
    <property type="project" value="TreeGrafter"/>
</dbReference>
<dbReference type="FunFam" id="3.20.20.140:FF:000017">
    <property type="entry name" value="Adenosine deaminase 2"/>
    <property type="match status" value="1"/>
</dbReference>
<evidence type="ECO:0000256" key="8">
    <source>
        <dbReference type="ARBA" id="ARBA00022801"/>
    </source>
</evidence>
<feature type="domain" description="Adenosine deaminase" evidence="10">
    <location>
        <begin position="238"/>
        <end position="530"/>
    </location>
</feature>
<dbReference type="Proteomes" id="UP000244855">
    <property type="component" value="Unassembled WGS sequence"/>
</dbReference>
<evidence type="ECO:0000256" key="6">
    <source>
        <dbReference type="ARBA" id="ARBA00022723"/>
    </source>
</evidence>
<evidence type="ECO:0000256" key="2">
    <source>
        <dbReference type="ARBA" id="ARBA00004613"/>
    </source>
</evidence>
<evidence type="ECO:0000313" key="11">
    <source>
        <dbReference type="EMBL" id="PVH94359.1"/>
    </source>
</evidence>
<gene>
    <name evidence="11" type="ORF">DM02DRAFT_572993</name>
</gene>
<evidence type="ECO:0000256" key="9">
    <source>
        <dbReference type="ARBA" id="ARBA00047764"/>
    </source>
</evidence>
<name>A0A2V1DAZ7_9PLEO</name>
<evidence type="ECO:0000256" key="3">
    <source>
        <dbReference type="ARBA" id="ARBA00006083"/>
    </source>
</evidence>
<dbReference type="Pfam" id="PF00962">
    <property type="entry name" value="A_deaminase"/>
    <property type="match status" value="1"/>
</dbReference>
<proteinExistence type="inferred from homology"/>
<dbReference type="InterPro" id="IPR006330">
    <property type="entry name" value="Ado/ade_deaminase"/>
</dbReference>
<evidence type="ECO:0000313" key="12">
    <source>
        <dbReference type="Proteomes" id="UP000244855"/>
    </source>
</evidence>
<reference evidence="11 12" key="1">
    <citation type="journal article" date="2018" name="Sci. Rep.">
        <title>Comparative genomics provides insights into the lifestyle and reveals functional heterogeneity of dark septate endophytic fungi.</title>
        <authorList>
            <person name="Knapp D.G."/>
            <person name="Nemeth J.B."/>
            <person name="Barry K."/>
            <person name="Hainaut M."/>
            <person name="Henrissat B."/>
            <person name="Johnson J."/>
            <person name="Kuo A."/>
            <person name="Lim J.H.P."/>
            <person name="Lipzen A."/>
            <person name="Nolan M."/>
            <person name="Ohm R.A."/>
            <person name="Tamas L."/>
            <person name="Grigoriev I.V."/>
            <person name="Spatafora J.W."/>
            <person name="Nagy L.G."/>
            <person name="Kovacs G.M."/>
        </authorList>
    </citation>
    <scope>NUCLEOTIDE SEQUENCE [LARGE SCALE GENOMIC DNA]</scope>
    <source>
        <strain evidence="11 12">DSE2036</strain>
    </source>
</reference>
<evidence type="ECO:0000259" key="10">
    <source>
        <dbReference type="Pfam" id="PF00962"/>
    </source>
</evidence>
<dbReference type="OrthoDB" id="7202371at2759"/>
<evidence type="ECO:0000256" key="4">
    <source>
        <dbReference type="ARBA" id="ARBA00012784"/>
    </source>
</evidence>
<organism evidence="11 12">
    <name type="scientific">Periconia macrospinosa</name>
    <dbReference type="NCBI Taxonomy" id="97972"/>
    <lineage>
        <taxon>Eukaryota</taxon>
        <taxon>Fungi</taxon>
        <taxon>Dikarya</taxon>
        <taxon>Ascomycota</taxon>
        <taxon>Pezizomycotina</taxon>
        <taxon>Dothideomycetes</taxon>
        <taxon>Pleosporomycetidae</taxon>
        <taxon>Pleosporales</taxon>
        <taxon>Massarineae</taxon>
        <taxon>Periconiaceae</taxon>
        <taxon>Periconia</taxon>
    </lineage>
</organism>
<dbReference type="GO" id="GO:0046872">
    <property type="term" value="F:metal ion binding"/>
    <property type="evidence" value="ECO:0007669"/>
    <property type="project" value="UniProtKB-KW"/>
</dbReference>
<dbReference type="SUPFAM" id="SSF51556">
    <property type="entry name" value="Metallo-dependent hydrolases"/>
    <property type="match status" value="1"/>
</dbReference>
<dbReference type="PANTHER" id="PTHR11409">
    <property type="entry name" value="ADENOSINE DEAMINASE"/>
    <property type="match status" value="1"/>
</dbReference>
<comment type="subcellular location">
    <subcellularLocation>
        <location evidence="2">Secreted</location>
    </subcellularLocation>
</comment>
<evidence type="ECO:0000256" key="1">
    <source>
        <dbReference type="ARBA" id="ARBA00001947"/>
    </source>
</evidence>
<comment type="similarity">
    <text evidence="3">Belongs to the metallo-dependent hydrolases superfamily. Adenosine and AMP deaminases family. ADGF subfamily.</text>
</comment>
<comment type="catalytic activity">
    <reaction evidence="9">
        <text>adenosine + H2O + H(+) = inosine + NH4(+)</text>
        <dbReference type="Rhea" id="RHEA:24408"/>
        <dbReference type="ChEBI" id="CHEBI:15377"/>
        <dbReference type="ChEBI" id="CHEBI:15378"/>
        <dbReference type="ChEBI" id="CHEBI:16335"/>
        <dbReference type="ChEBI" id="CHEBI:17596"/>
        <dbReference type="ChEBI" id="CHEBI:28938"/>
        <dbReference type="EC" id="3.5.4.4"/>
    </reaction>
</comment>
<sequence length="585" mass="66730">MAAEKTSTAEDWEKAEGVPSLSDPFIQKYLSGRDALVQQEKQQRMKFQPSYQSDYLFRKNLSPTAAEASAIVSQIRFEEQQTLWTKDYEDSLVSQHVDVFPGMMFYLARDRIDKSKLWKIVRKMPKGALLHCHLEAMPDLDWVLEEAFQTEGVCLISDAPLTSAEARLKTGFSFTYSKISARSDVSIWSNDYAASTKIPLNLAADSFPDGGRKGFIEWVRSRVTITPEEHLKHHEGPNEAWRKFISCFPILGSLIYYEPIFRKFIRKLLRDLLADGVYYVDMRSAFYTPYRCLGQEEWEPDFINYCDHLEDEIAKFKASEEGKDFWGARMIWTTVRAMDKRSVINSMNLCIATKLEFSDLIAGYDFVGQEDAGRSLSDLMPELFYFRKACAENGVNIPFFFHAGETLGDGDSVDENLFDAILLGTRRIGHGFSLYKHPLLIDMVKEKKILIESCPVSNEALRLCGSIMSHTLPALLARGVPCSLSNDDPTILGQQVSGMSHDFWQALQGWENLGLEGLGSLAENSVRWASYEDYTPEEWGASVRDGSMGKGVRAERLKEWTRRWERFCAWIVDEFGVDENVEPKE</sequence>
<dbReference type="STRING" id="97972.A0A2V1DAZ7"/>
<dbReference type="AlphaFoldDB" id="A0A2V1DAZ7"/>
<protein>
    <recommendedName>
        <fullName evidence="4">adenosine deaminase</fullName>
        <ecNumber evidence="4">3.5.4.4</ecNumber>
    </recommendedName>
</protein>
<dbReference type="GO" id="GO:0005576">
    <property type="term" value="C:extracellular region"/>
    <property type="evidence" value="ECO:0007669"/>
    <property type="project" value="UniProtKB-SubCell"/>
</dbReference>
<dbReference type="EMBL" id="KZ805538">
    <property type="protein sequence ID" value="PVH94359.1"/>
    <property type="molecule type" value="Genomic_DNA"/>
</dbReference>
<keyword evidence="8" id="KW-0378">Hydrolase</keyword>
<dbReference type="GO" id="GO:0004000">
    <property type="term" value="F:adenosine deaminase activity"/>
    <property type="evidence" value="ECO:0007669"/>
    <property type="project" value="TreeGrafter"/>
</dbReference>